<evidence type="ECO:0000313" key="2">
    <source>
        <dbReference type="Proteomes" id="UP001285521"/>
    </source>
</evidence>
<dbReference type="Proteomes" id="UP001285521">
    <property type="component" value="Unassembled WGS sequence"/>
</dbReference>
<evidence type="ECO:0000313" key="1">
    <source>
        <dbReference type="EMBL" id="MDX8030714.1"/>
    </source>
</evidence>
<keyword evidence="2" id="KW-1185">Reference proteome</keyword>
<name>A0ABU4SY18_9PSEU</name>
<comment type="caution">
    <text evidence="1">The sequence shown here is derived from an EMBL/GenBank/DDBJ whole genome shotgun (WGS) entry which is preliminary data.</text>
</comment>
<gene>
    <name evidence="1" type="ORF">SK803_10860</name>
</gene>
<reference evidence="1 2" key="1">
    <citation type="submission" date="2023-11" db="EMBL/GenBank/DDBJ databases">
        <title>Lentzea sokolovensis, sp. nov., Lentzea kristufkii, sp. nov., and Lentzea miocenensis, sp. nov., rare actinobacteria from Sokolov Coal Basin, Miocene lacustrine sediment, Czech Republic.</title>
        <authorList>
            <person name="Lara A."/>
            <person name="Kotroba L."/>
            <person name="Nouioui I."/>
            <person name="Neumann-Schaal M."/>
            <person name="Mast Y."/>
            <person name="Chronakova A."/>
        </authorList>
    </citation>
    <scope>NUCLEOTIDE SEQUENCE [LARGE SCALE GENOMIC DNA]</scope>
    <source>
        <strain evidence="1 2">BCCO 10_0856</strain>
    </source>
</reference>
<dbReference type="RefSeq" id="WP_319965728.1">
    <property type="nucleotide sequence ID" value="NZ_JAXAVW010000007.1"/>
</dbReference>
<reference evidence="1 2" key="2">
    <citation type="submission" date="2023-11" db="EMBL/GenBank/DDBJ databases">
        <authorList>
            <person name="Lara A.C."/>
            <person name="Chronakova A."/>
        </authorList>
    </citation>
    <scope>NUCLEOTIDE SEQUENCE [LARGE SCALE GENOMIC DNA]</scope>
    <source>
        <strain evidence="1 2">BCCO 10_0856</strain>
    </source>
</reference>
<sequence>MLVSWILEVAEGPLLLNGDMAEEAAENTWSLGVGVEDSLVAAEVVAAFEKTARLLGQRVAAMGKTATFYVWHDQQAGQLRCSTTSLPPDGLPFGAKVDPAVPLASIVEGFLTDPGGSVAWDDLYEDSPESEMPEFVLPVWAVKIG</sequence>
<accession>A0ABU4SY18</accession>
<organism evidence="1 2">
    <name type="scientific">Lentzea miocenica</name>
    <dbReference type="NCBI Taxonomy" id="3095431"/>
    <lineage>
        <taxon>Bacteria</taxon>
        <taxon>Bacillati</taxon>
        <taxon>Actinomycetota</taxon>
        <taxon>Actinomycetes</taxon>
        <taxon>Pseudonocardiales</taxon>
        <taxon>Pseudonocardiaceae</taxon>
        <taxon>Lentzea</taxon>
    </lineage>
</organism>
<proteinExistence type="predicted"/>
<dbReference type="EMBL" id="JAXAVW010000007">
    <property type="protein sequence ID" value="MDX8030714.1"/>
    <property type="molecule type" value="Genomic_DNA"/>
</dbReference>
<protein>
    <recommendedName>
        <fullName evidence="3">Immunity protein Imm1</fullName>
    </recommendedName>
</protein>
<evidence type="ECO:0008006" key="3">
    <source>
        <dbReference type="Google" id="ProtNLM"/>
    </source>
</evidence>